<accession>A0A0H4VU44</accession>
<feature type="domain" description="N-acetyltransferase" evidence="1">
    <location>
        <begin position="1"/>
        <end position="140"/>
    </location>
</feature>
<dbReference type="InterPro" id="IPR016181">
    <property type="entry name" value="Acyl_CoA_acyltransferase"/>
</dbReference>
<evidence type="ECO:0000313" key="2">
    <source>
        <dbReference type="EMBL" id="AKQ47462.1"/>
    </source>
</evidence>
<dbReference type="PATRIC" id="fig|1379910.4.peg.690"/>
<dbReference type="SUPFAM" id="SSF55729">
    <property type="entry name" value="Acyl-CoA N-acyltransferases (Nat)"/>
    <property type="match status" value="1"/>
</dbReference>
<evidence type="ECO:0000313" key="3">
    <source>
        <dbReference type="Proteomes" id="UP000036458"/>
    </source>
</evidence>
<dbReference type="Proteomes" id="UP000036458">
    <property type="component" value="Chromosome"/>
</dbReference>
<dbReference type="AlphaFoldDB" id="A0A0H4VU44"/>
<dbReference type="EMBL" id="CP010777">
    <property type="protein sequence ID" value="AKQ47462.1"/>
    <property type="molecule type" value="Genomic_DNA"/>
</dbReference>
<dbReference type="KEGG" id="ruf:TH63_03210"/>
<dbReference type="CDD" id="cd04301">
    <property type="entry name" value="NAT_SF"/>
    <property type="match status" value="1"/>
</dbReference>
<name>A0A0H4VU44_9BACT</name>
<organism evidence="2 3">
    <name type="scientific">Rufibacter radiotolerans</name>
    <dbReference type="NCBI Taxonomy" id="1379910"/>
    <lineage>
        <taxon>Bacteria</taxon>
        <taxon>Pseudomonadati</taxon>
        <taxon>Bacteroidota</taxon>
        <taxon>Cytophagia</taxon>
        <taxon>Cytophagales</taxon>
        <taxon>Hymenobacteraceae</taxon>
        <taxon>Rufibacter</taxon>
    </lineage>
</organism>
<protein>
    <recommendedName>
        <fullName evidence="1">N-acetyltransferase domain-containing protein</fullName>
    </recommendedName>
</protein>
<sequence length="174" mass="20126">MHTTATPEFLLAWQLYEEAFPAEERRNLGQQKELLSHSHYRFMSVQKEGETVGVVGLWEFTDFLFLEHLAMTPQQRGLGWGKQVLDLLKDASPSPMMILEVEPPLTSLAQRRIGFYARSGFHLNAYPYRQPAYSPEKPWVPLQLMSFPGLLADEEYQKIKTLLYKTVYGTEETI</sequence>
<reference evidence="2 3" key="1">
    <citation type="submission" date="2015-01" db="EMBL/GenBank/DDBJ databases">
        <title>Rufibacter sp./DG31D/ whole genome sequencing.</title>
        <authorList>
            <person name="Kim M.K."/>
            <person name="Srinivasan S."/>
            <person name="Lee J.-J."/>
        </authorList>
    </citation>
    <scope>NUCLEOTIDE SEQUENCE [LARGE SCALE GENOMIC DNA]</scope>
    <source>
        <strain evidence="2 3">DG31D</strain>
    </source>
</reference>
<evidence type="ECO:0000259" key="1">
    <source>
        <dbReference type="PROSITE" id="PS51186"/>
    </source>
</evidence>
<dbReference type="InterPro" id="IPR000182">
    <property type="entry name" value="GNAT_dom"/>
</dbReference>
<dbReference type="Pfam" id="PF00583">
    <property type="entry name" value="Acetyltransf_1"/>
    <property type="match status" value="1"/>
</dbReference>
<dbReference type="STRING" id="1379910.TH63_03210"/>
<proteinExistence type="predicted"/>
<dbReference type="Gene3D" id="3.40.630.30">
    <property type="match status" value="1"/>
</dbReference>
<dbReference type="PROSITE" id="PS51186">
    <property type="entry name" value="GNAT"/>
    <property type="match status" value="1"/>
</dbReference>
<keyword evidence="3" id="KW-1185">Reference proteome</keyword>
<dbReference type="GO" id="GO:0016747">
    <property type="term" value="F:acyltransferase activity, transferring groups other than amino-acyl groups"/>
    <property type="evidence" value="ECO:0007669"/>
    <property type="project" value="InterPro"/>
</dbReference>
<gene>
    <name evidence="2" type="ORF">TH63_03210</name>
</gene>